<protein>
    <submittedName>
        <fullName evidence="2">Glutathione S</fullName>
    </submittedName>
</protein>
<sequence>MSSHIPKAILYYSPKSIWSSSALLALEEKGYGDDEIDLKVVDIARAENLSMSFLRINPKGTVPTLVVPLERTLAPEDDHRYKAITDTKSIIEFLDKSRSAVSRTHTISSSPAPALAPATIALSAAAKAIVELLHSEEADPNVLFSYNIVPHGTQPGPVKDTLFFSDRRDALISYITSNQSAQIQASEKTRKLWEDKKSFTERLIPVYTAAKKEATALTSEEKQRIEEYDAKAQDLWTVKLRKVLLALDKELVGPLALGDQISIVDLHLGPWLARVAYLCGGLASDNGDTIVAKIEKRVGNGFVLPQSFEAVTVPDLSKDASPETTPGAKKSKLSVFWDELRPRPSWEKVYGNALH</sequence>
<dbReference type="Pfam" id="PF13409">
    <property type="entry name" value="GST_N_2"/>
    <property type="match status" value="1"/>
</dbReference>
<dbReference type="AlphaFoldDB" id="A0A286UQT6"/>
<dbReference type="SUPFAM" id="SSF47616">
    <property type="entry name" value="GST C-terminal domain-like"/>
    <property type="match status" value="1"/>
</dbReference>
<accession>A0A286UQT6</accession>
<dbReference type="InterPro" id="IPR036282">
    <property type="entry name" value="Glutathione-S-Trfase_C_sf"/>
</dbReference>
<dbReference type="Gene3D" id="1.20.1050.10">
    <property type="match status" value="1"/>
</dbReference>
<reference evidence="2 3" key="1">
    <citation type="journal article" date="2017" name="Mol. Ecol.">
        <title>Comparative and population genomic landscape of Phellinus noxius: A hypervariable fungus causing root rot in trees.</title>
        <authorList>
            <person name="Chung C.L."/>
            <person name="Lee T.J."/>
            <person name="Akiba M."/>
            <person name="Lee H.H."/>
            <person name="Kuo T.H."/>
            <person name="Liu D."/>
            <person name="Ke H.M."/>
            <person name="Yokoi T."/>
            <person name="Roa M.B."/>
            <person name="Lu M.J."/>
            <person name="Chang Y.Y."/>
            <person name="Ann P.J."/>
            <person name="Tsai J.N."/>
            <person name="Chen C.Y."/>
            <person name="Tzean S.S."/>
            <person name="Ota Y."/>
            <person name="Hattori T."/>
            <person name="Sahashi N."/>
            <person name="Liou R.F."/>
            <person name="Kikuchi T."/>
            <person name="Tsai I.J."/>
        </authorList>
    </citation>
    <scope>NUCLEOTIDE SEQUENCE [LARGE SCALE GENOMIC DNA]</scope>
    <source>
        <strain evidence="2 3">FFPRI411160</strain>
    </source>
</reference>
<evidence type="ECO:0000259" key="1">
    <source>
        <dbReference type="PROSITE" id="PS50404"/>
    </source>
</evidence>
<name>A0A286UQT6_9AGAM</name>
<dbReference type="CDD" id="cd00570">
    <property type="entry name" value="GST_N_family"/>
    <property type="match status" value="1"/>
</dbReference>
<dbReference type="CDD" id="cd00299">
    <property type="entry name" value="GST_C_family"/>
    <property type="match status" value="1"/>
</dbReference>
<dbReference type="OrthoDB" id="412788at2759"/>
<dbReference type="EMBL" id="NBII01000002">
    <property type="protein sequence ID" value="PAV21956.1"/>
    <property type="molecule type" value="Genomic_DNA"/>
</dbReference>
<feature type="domain" description="GST N-terminal" evidence="1">
    <location>
        <begin position="6"/>
        <end position="102"/>
    </location>
</feature>
<dbReference type="Gene3D" id="3.40.30.10">
    <property type="entry name" value="Glutaredoxin"/>
    <property type="match status" value="1"/>
</dbReference>
<proteinExistence type="predicted"/>
<dbReference type="InterPro" id="IPR036249">
    <property type="entry name" value="Thioredoxin-like_sf"/>
</dbReference>
<dbReference type="Proteomes" id="UP000217199">
    <property type="component" value="Unassembled WGS sequence"/>
</dbReference>
<dbReference type="PROSITE" id="PS50404">
    <property type="entry name" value="GST_NTER"/>
    <property type="match status" value="1"/>
</dbReference>
<comment type="caution">
    <text evidence="2">The sequence shown here is derived from an EMBL/GenBank/DDBJ whole genome shotgun (WGS) entry which is preliminary data.</text>
</comment>
<dbReference type="SUPFAM" id="SSF52833">
    <property type="entry name" value="Thioredoxin-like"/>
    <property type="match status" value="1"/>
</dbReference>
<dbReference type="STRING" id="2282107.A0A286UQT6"/>
<dbReference type="InterPro" id="IPR004045">
    <property type="entry name" value="Glutathione_S-Trfase_N"/>
</dbReference>
<evidence type="ECO:0000313" key="2">
    <source>
        <dbReference type="EMBL" id="PAV21956.1"/>
    </source>
</evidence>
<keyword evidence="3" id="KW-1185">Reference proteome</keyword>
<gene>
    <name evidence="2" type="ORF">PNOK_0191300</name>
</gene>
<dbReference type="InParanoid" id="A0A286UQT6"/>
<organism evidence="2 3">
    <name type="scientific">Pyrrhoderma noxium</name>
    <dbReference type="NCBI Taxonomy" id="2282107"/>
    <lineage>
        <taxon>Eukaryota</taxon>
        <taxon>Fungi</taxon>
        <taxon>Dikarya</taxon>
        <taxon>Basidiomycota</taxon>
        <taxon>Agaricomycotina</taxon>
        <taxon>Agaricomycetes</taxon>
        <taxon>Hymenochaetales</taxon>
        <taxon>Hymenochaetaceae</taxon>
        <taxon>Pyrrhoderma</taxon>
    </lineage>
</organism>
<evidence type="ECO:0000313" key="3">
    <source>
        <dbReference type="Proteomes" id="UP000217199"/>
    </source>
</evidence>